<evidence type="ECO:0000313" key="2">
    <source>
        <dbReference type="Proteomes" id="UP001501414"/>
    </source>
</evidence>
<comment type="caution">
    <text evidence="1">The sequence shown here is derived from an EMBL/GenBank/DDBJ whole genome shotgun (WGS) entry which is preliminary data.</text>
</comment>
<sequence length="203" mass="21740">MTQTNTTRRPRRAAVEASLGLLAALLTVLSAYLGLQTVLISSARDDAQTTVSDRDAQLTDLNSRVTALEDVNRRLGDENSELRTQLGLPAPQGEPLAPDDATVRRSGQVTVAAQGDNLDLDAPKSESQWSGPYRDLGYDGRAIQFLAGKFLPLGSTQASYERCDAETGYRSGRATSLEIGTVTAGDHVCVLTNENRVGALSEF</sequence>
<keyword evidence="2" id="KW-1185">Reference proteome</keyword>
<evidence type="ECO:0000313" key="1">
    <source>
        <dbReference type="EMBL" id="GAA1384378.1"/>
    </source>
</evidence>
<organism evidence="1 2">
    <name type="scientific">Pseudonocardia kongjuensis</name>
    <dbReference type="NCBI Taxonomy" id="102227"/>
    <lineage>
        <taxon>Bacteria</taxon>
        <taxon>Bacillati</taxon>
        <taxon>Actinomycetota</taxon>
        <taxon>Actinomycetes</taxon>
        <taxon>Pseudonocardiales</taxon>
        <taxon>Pseudonocardiaceae</taxon>
        <taxon>Pseudonocardia</taxon>
    </lineage>
</organism>
<dbReference type="Proteomes" id="UP001501414">
    <property type="component" value="Unassembled WGS sequence"/>
</dbReference>
<protein>
    <submittedName>
        <fullName evidence="1">Uncharacterized protein</fullName>
    </submittedName>
</protein>
<proteinExistence type="predicted"/>
<accession>A0ABP4IC37</accession>
<dbReference type="RefSeq" id="WP_344019811.1">
    <property type="nucleotide sequence ID" value="NZ_BAAAJK010000005.1"/>
</dbReference>
<name>A0ABP4IC37_9PSEU</name>
<gene>
    <name evidence="1" type="ORF">GCM10009613_15180</name>
</gene>
<dbReference type="EMBL" id="BAAAJK010000005">
    <property type="protein sequence ID" value="GAA1384378.1"/>
    <property type="molecule type" value="Genomic_DNA"/>
</dbReference>
<reference evidence="2" key="1">
    <citation type="journal article" date="2019" name="Int. J. Syst. Evol. Microbiol.">
        <title>The Global Catalogue of Microorganisms (GCM) 10K type strain sequencing project: providing services to taxonomists for standard genome sequencing and annotation.</title>
        <authorList>
            <consortium name="The Broad Institute Genomics Platform"/>
            <consortium name="The Broad Institute Genome Sequencing Center for Infectious Disease"/>
            <person name="Wu L."/>
            <person name="Ma J."/>
        </authorList>
    </citation>
    <scope>NUCLEOTIDE SEQUENCE [LARGE SCALE GENOMIC DNA]</scope>
    <source>
        <strain evidence="2">JCM 11896</strain>
    </source>
</reference>